<evidence type="ECO:0000256" key="2">
    <source>
        <dbReference type="SAM" id="Phobius"/>
    </source>
</evidence>
<evidence type="ECO:0000259" key="3">
    <source>
        <dbReference type="Pfam" id="PF25438"/>
    </source>
</evidence>
<feature type="domain" description="DUF7896" evidence="3">
    <location>
        <begin position="143"/>
        <end position="222"/>
    </location>
</feature>
<organism evidence="4 5">
    <name type="scientific">Cordyceps javanica</name>
    <dbReference type="NCBI Taxonomy" id="43265"/>
    <lineage>
        <taxon>Eukaryota</taxon>
        <taxon>Fungi</taxon>
        <taxon>Dikarya</taxon>
        <taxon>Ascomycota</taxon>
        <taxon>Pezizomycotina</taxon>
        <taxon>Sordariomycetes</taxon>
        <taxon>Hypocreomycetidae</taxon>
        <taxon>Hypocreales</taxon>
        <taxon>Cordycipitaceae</taxon>
        <taxon>Cordyceps</taxon>
    </lineage>
</organism>
<evidence type="ECO:0000256" key="1">
    <source>
        <dbReference type="SAM" id="MobiDB-lite"/>
    </source>
</evidence>
<dbReference type="Pfam" id="PF25438">
    <property type="entry name" value="DUF7896"/>
    <property type="match status" value="1"/>
</dbReference>
<feature type="compositionally biased region" description="Low complexity" evidence="1">
    <location>
        <begin position="317"/>
        <end position="329"/>
    </location>
</feature>
<dbReference type="Proteomes" id="UP000315783">
    <property type="component" value="Unassembled WGS sequence"/>
</dbReference>
<dbReference type="AlphaFoldDB" id="A0A545VV64"/>
<protein>
    <submittedName>
        <fullName evidence="4">Key lime pathogenicity protein</fullName>
    </submittedName>
</protein>
<keyword evidence="2" id="KW-1133">Transmembrane helix</keyword>
<comment type="caution">
    <text evidence="4">The sequence shown here is derived from an EMBL/GenBank/DDBJ whole genome shotgun (WGS) entry which is preliminary data.</text>
</comment>
<dbReference type="PANTHER" id="PTHR42031:SF1">
    <property type="entry name" value="KEY LIME PATHOGENICITY PROTEIN"/>
    <property type="match status" value="1"/>
</dbReference>
<feature type="compositionally biased region" description="Basic and acidic residues" evidence="1">
    <location>
        <begin position="292"/>
        <end position="305"/>
    </location>
</feature>
<feature type="region of interest" description="Disordered" evidence="1">
    <location>
        <begin position="250"/>
        <end position="329"/>
    </location>
</feature>
<gene>
    <name evidence="4" type="ORF">IF1G_06184</name>
</gene>
<feature type="compositionally biased region" description="Polar residues" evidence="1">
    <location>
        <begin position="269"/>
        <end position="281"/>
    </location>
</feature>
<dbReference type="PANTHER" id="PTHR42031">
    <property type="entry name" value="KEY LIME PATHOGENICITY PROTEIN"/>
    <property type="match status" value="1"/>
</dbReference>
<keyword evidence="5" id="KW-1185">Reference proteome</keyword>
<feature type="transmembrane region" description="Helical" evidence="2">
    <location>
        <begin position="674"/>
        <end position="693"/>
    </location>
</feature>
<dbReference type="InterPro" id="IPR057218">
    <property type="entry name" value="DUF7896"/>
</dbReference>
<name>A0A545VV64_9HYPO</name>
<feature type="transmembrane region" description="Helical" evidence="2">
    <location>
        <begin position="609"/>
        <end position="627"/>
    </location>
</feature>
<dbReference type="EMBL" id="SPUK01000008">
    <property type="protein sequence ID" value="TQV95197.1"/>
    <property type="molecule type" value="Genomic_DNA"/>
</dbReference>
<proteinExistence type="predicted"/>
<evidence type="ECO:0000313" key="5">
    <source>
        <dbReference type="Proteomes" id="UP000315783"/>
    </source>
</evidence>
<feature type="region of interest" description="Disordered" evidence="1">
    <location>
        <begin position="480"/>
        <end position="521"/>
    </location>
</feature>
<feature type="compositionally biased region" description="Acidic residues" evidence="1">
    <location>
        <begin position="306"/>
        <end position="316"/>
    </location>
</feature>
<feature type="compositionally biased region" description="Gly residues" evidence="1">
    <location>
        <begin position="486"/>
        <end position="501"/>
    </location>
</feature>
<accession>A0A545VV64</accession>
<keyword evidence="2" id="KW-0472">Membrane</keyword>
<dbReference type="OrthoDB" id="5377599at2759"/>
<keyword evidence="2" id="KW-0812">Transmembrane</keyword>
<sequence length="695" mass="76695">MNFSFENTMEFPEQPEGIFDPFGPFCNFDVFGNPLLEFEQQFPSHDNNNTIETDFDWDWDMLQTDAALQSWSDGIGNMDEEVDSANVSAASTMYSPYSLAPETTPSQQTSWPNTPLSTPDMTELSGDHEFERHFKLTHEPEGWRWQVIDPAEKGLRPQWQVALEISDCKNCQTNKLYGINYNAAAHIRRVHFKSAPKNGSKGGSSGGAWPEIRYLEYLYMKLVHIRQISSNKSKPKEGIDYERTGREQATILREPHSKRHSPAPAGSLSDAQGQSSPFQSFTLLDTDMDTLTPHDESTAHIGDDGRGDDDEEEEDAPWAPATAAAAATTMATAAATVNGLAHRPSGRRRRRRRRPLLWQLRTLLAPRHLYGPVKATMLADGHAVAAGLVVAAVLANHIRRVLAPWLGQFLWWHPVQMMRLARATPHFFIEQQLRSATDDAAAAAALGLWALQTGALAATRALLRHRLLLLADDDASQHSLRSRGVKGNGNAGGGGGGGGSAGRRRRGGSGDSSRARSSKAQAGRGATASLSACLTDCCRIIYLTLCIMHAEYAYAEACWAASWLHAATHVLFRGTTAERQFTYRLLTGDGHDHLARAGHAQAAPPPGHWRGMSLIASLLLWWLWRVLRPFRRHGVVGVALSGLPIFGGLVGVGTAHVVRYSNKYFIWLEMSEMLLTWVWLALGLALVAVWRLCDQ</sequence>
<reference evidence="4 5" key="1">
    <citation type="journal article" date="2019" name="Appl. Microbiol. Biotechnol.">
        <title>Genome sequence of Isaria javanica and comparative genome analysis insights into family S53 peptidase evolution in fungal entomopathogens.</title>
        <authorList>
            <person name="Lin R."/>
            <person name="Zhang X."/>
            <person name="Xin B."/>
            <person name="Zou M."/>
            <person name="Gao Y."/>
            <person name="Qin F."/>
            <person name="Hu Q."/>
            <person name="Xie B."/>
            <person name="Cheng X."/>
        </authorList>
    </citation>
    <scope>NUCLEOTIDE SEQUENCE [LARGE SCALE GENOMIC DNA]</scope>
    <source>
        <strain evidence="4 5">IJ1G</strain>
    </source>
</reference>
<feature type="compositionally biased region" description="Low complexity" evidence="1">
    <location>
        <begin position="282"/>
        <end position="291"/>
    </location>
</feature>
<feature type="transmembrane region" description="Helical" evidence="2">
    <location>
        <begin position="634"/>
        <end position="654"/>
    </location>
</feature>
<evidence type="ECO:0000313" key="4">
    <source>
        <dbReference type="EMBL" id="TQV95197.1"/>
    </source>
</evidence>